<reference evidence="1" key="1">
    <citation type="submission" date="2023-10" db="EMBL/GenBank/DDBJ databases">
        <authorList>
            <person name="Chen Y."/>
            <person name="Shah S."/>
            <person name="Dougan E. K."/>
            <person name="Thang M."/>
            <person name="Chan C."/>
        </authorList>
    </citation>
    <scope>NUCLEOTIDE SEQUENCE [LARGE SCALE GENOMIC DNA]</scope>
</reference>
<evidence type="ECO:0000313" key="1">
    <source>
        <dbReference type="EMBL" id="CAK0853610.1"/>
    </source>
</evidence>
<sequence length="120" mass="13503">EFGGPSEMCLGFESLEDTMGGDGLLSEATFFRGCQHFGFEASHEDLMELFCLLDAEEMGAVAAEDVMFLEVDVKKREGALKKAKEKREAQYIKELTAAYRDDVTNGLPWHHRRAPRAWNA</sequence>
<accession>A0ABN9U432</accession>
<organism evidence="1 2">
    <name type="scientific">Prorocentrum cordatum</name>
    <dbReference type="NCBI Taxonomy" id="2364126"/>
    <lineage>
        <taxon>Eukaryota</taxon>
        <taxon>Sar</taxon>
        <taxon>Alveolata</taxon>
        <taxon>Dinophyceae</taxon>
        <taxon>Prorocentrales</taxon>
        <taxon>Prorocentraceae</taxon>
        <taxon>Prorocentrum</taxon>
    </lineage>
</organism>
<proteinExistence type="predicted"/>
<comment type="caution">
    <text evidence="1">The sequence shown here is derived from an EMBL/GenBank/DDBJ whole genome shotgun (WGS) entry which is preliminary data.</text>
</comment>
<name>A0ABN9U432_9DINO</name>
<feature type="non-terminal residue" evidence="1">
    <location>
        <position position="120"/>
    </location>
</feature>
<feature type="non-terminal residue" evidence="1">
    <location>
        <position position="1"/>
    </location>
</feature>
<evidence type="ECO:0000313" key="2">
    <source>
        <dbReference type="Proteomes" id="UP001189429"/>
    </source>
</evidence>
<keyword evidence="2" id="KW-1185">Reference proteome</keyword>
<gene>
    <name evidence="1" type="ORF">PCOR1329_LOCUS45011</name>
</gene>
<dbReference type="EMBL" id="CAUYUJ010015409">
    <property type="protein sequence ID" value="CAK0853610.1"/>
    <property type="molecule type" value="Genomic_DNA"/>
</dbReference>
<dbReference type="Proteomes" id="UP001189429">
    <property type="component" value="Unassembled WGS sequence"/>
</dbReference>
<protein>
    <submittedName>
        <fullName evidence="1">Uncharacterized protein</fullName>
    </submittedName>
</protein>